<reference evidence="3" key="1">
    <citation type="submission" date="2016-10" db="EMBL/GenBank/DDBJ databases">
        <authorList>
            <person name="Varghese N."/>
            <person name="Submissions S."/>
        </authorList>
    </citation>
    <scope>NUCLEOTIDE SEQUENCE [LARGE SCALE GENOMIC DNA]</scope>
    <source>
        <strain evidence="3">IBRC-M 10403</strain>
    </source>
</reference>
<dbReference type="PANTHER" id="PTHR33993:SF14">
    <property type="entry name" value="GB|AAF24581.1"/>
    <property type="match status" value="1"/>
</dbReference>
<dbReference type="InterPro" id="IPR037523">
    <property type="entry name" value="VOC_core"/>
</dbReference>
<proteinExistence type="predicted"/>
<dbReference type="SUPFAM" id="SSF54593">
    <property type="entry name" value="Glyoxalase/Bleomycin resistance protein/Dihydroxybiphenyl dioxygenase"/>
    <property type="match status" value="2"/>
</dbReference>
<dbReference type="InterPro" id="IPR052164">
    <property type="entry name" value="Anthracycline_SecMetBiosynth"/>
</dbReference>
<dbReference type="PROSITE" id="PS51819">
    <property type="entry name" value="VOC"/>
    <property type="match status" value="2"/>
</dbReference>
<sequence length="259" mass="27319">MAAKTPVPESALAWPPTLSPYLAVADARRAIDWYTEVFDGHQRGEVHLMPDGAVGHAEVGIGDAVLMLAEGGAGGVPVVAPDSPTVFTHTLHVQVPDVDATFTRAVAGGATVERPPTDEDYGRVAVVVDPFGHRWLLNTPPARATRRSVGDVAYVTMVVTDAEAAKAFYAHVLGWSYHPGSTPGGWAVADHDGLGLYGAGPDATGQVQLCFRTDDIEAALDRVRERGGETGPVRRQPYGFIADCVDPLGAAFQLWEAAG</sequence>
<evidence type="ECO:0000313" key="2">
    <source>
        <dbReference type="EMBL" id="SDC08590.1"/>
    </source>
</evidence>
<dbReference type="RefSeq" id="WP_175482583.1">
    <property type="nucleotide sequence ID" value="NZ_FMZZ01000001.1"/>
</dbReference>
<dbReference type="STRING" id="1271860.SAMN05216174_10153"/>
<feature type="domain" description="VOC" evidence="1">
    <location>
        <begin position="16"/>
        <end position="140"/>
    </location>
</feature>
<dbReference type="Gene3D" id="3.30.720.120">
    <property type="match status" value="1"/>
</dbReference>
<dbReference type="PANTHER" id="PTHR33993">
    <property type="entry name" value="GLYOXALASE-RELATED"/>
    <property type="match status" value="1"/>
</dbReference>
<dbReference type="AlphaFoldDB" id="A0A1G6IQ71"/>
<dbReference type="InterPro" id="IPR029068">
    <property type="entry name" value="Glyas_Bleomycin-R_OHBP_Dase"/>
</dbReference>
<dbReference type="Proteomes" id="UP000199501">
    <property type="component" value="Unassembled WGS sequence"/>
</dbReference>
<accession>A0A1G6IQ71</accession>
<feature type="domain" description="VOC" evidence="1">
    <location>
        <begin position="151"/>
        <end position="257"/>
    </location>
</feature>
<evidence type="ECO:0000259" key="1">
    <source>
        <dbReference type="PROSITE" id="PS51819"/>
    </source>
</evidence>
<name>A0A1G6IQ71_9PSEU</name>
<gene>
    <name evidence="2" type="ORF">SAMN05216174_10153</name>
</gene>
<dbReference type="Gene3D" id="3.30.720.110">
    <property type="match status" value="1"/>
</dbReference>
<dbReference type="Gene3D" id="3.10.180.10">
    <property type="entry name" value="2,3-Dihydroxybiphenyl 1,2-Dioxygenase, domain 1"/>
    <property type="match status" value="1"/>
</dbReference>
<dbReference type="InterPro" id="IPR004360">
    <property type="entry name" value="Glyas_Fos-R_dOase_dom"/>
</dbReference>
<protein>
    <submittedName>
        <fullName evidence="2">Uncharacterized conserved protein PhnB, glyoxalase superfamily</fullName>
    </submittedName>
</protein>
<organism evidence="2 3">
    <name type="scientific">Actinokineospora iranica</name>
    <dbReference type="NCBI Taxonomy" id="1271860"/>
    <lineage>
        <taxon>Bacteria</taxon>
        <taxon>Bacillati</taxon>
        <taxon>Actinomycetota</taxon>
        <taxon>Actinomycetes</taxon>
        <taxon>Pseudonocardiales</taxon>
        <taxon>Pseudonocardiaceae</taxon>
        <taxon>Actinokineospora</taxon>
    </lineage>
</organism>
<dbReference type="Pfam" id="PF00903">
    <property type="entry name" value="Glyoxalase"/>
    <property type="match status" value="2"/>
</dbReference>
<evidence type="ECO:0000313" key="3">
    <source>
        <dbReference type="Proteomes" id="UP000199501"/>
    </source>
</evidence>
<dbReference type="CDD" id="cd07246">
    <property type="entry name" value="VOC_like"/>
    <property type="match status" value="1"/>
</dbReference>
<dbReference type="EMBL" id="FMZZ01000001">
    <property type="protein sequence ID" value="SDC08590.1"/>
    <property type="molecule type" value="Genomic_DNA"/>
</dbReference>
<keyword evidence="3" id="KW-1185">Reference proteome</keyword>